<keyword evidence="4" id="KW-0574">Periplasm</keyword>
<keyword evidence="3" id="KW-0732">Signal</keyword>
<dbReference type="PROSITE" id="PS51318">
    <property type="entry name" value="TAT"/>
    <property type="match status" value="1"/>
</dbReference>
<evidence type="ECO:0000256" key="4">
    <source>
        <dbReference type="ARBA" id="ARBA00022764"/>
    </source>
</evidence>
<dbReference type="InterPro" id="IPR006059">
    <property type="entry name" value="SBP"/>
</dbReference>
<evidence type="ECO:0000256" key="2">
    <source>
        <dbReference type="ARBA" id="ARBA00022448"/>
    </source>
</evidence>
<dbReference type="NCBIfam" id="TIGR01409">
    <property type="entry name" value="TAT_signal_seq"/>
    <property type="match status" value="1"/>
</dbReference>
<dbReference type="AlphaFoldDB" id="A0A2P7SD75"/>
<protein>
    <submittedName>
        <fullName evidence="5">Potassium transporter Trk</fullName>
    </submittedName>
</protein>
<gene>
    <name evidence="5" type="ORF">C7I85_13840</name>
</gene>
<dbReference type="Pfam" id="PF13416">
    <property type="entry name" value="SBP_bac_8"/>
    <property type="match status" value="1"/>
</dbReference>
<comment type="caution">
    <text evidence="5">The sequence shown here is derived from an EMBL/GenBank/DDBJ whole genome shotgun (WGS) entry which is preliminary data.</text>
</comment>
<sequence>MDLLKSYERGSISRRHFLGVTGLGAATMALGGAMPGLFTRPAYAEGDLGNQLSIATWPNYHNPDVLQEFTDKTGVAVDVNVFGSNEEMLAKLQAGSAGWSMFVATNYTISTYQQLGFIEPLELAKLSNYDAASQAQRFANEGMVDGVVYAIPKHWGTTGFILNTARVDPKIATWKEFWDRAMTDYTGRAIVHDYQLTAIGMALKYYGYSFNSVDTTELAKAEELLMKAKPHLFGITSDYQPPLRNGDAWMSLCWVGDAKQLNRDDPNMLYVLGAEGGEIWTDFFVIPKDAPHREAAYAFLNFLLDPAIQVREAEVAGYPLTDKRAVALQPAEVVNDPILNPAAELLSALEFGAAVTLTDPNRAEIIARFKSA</sequence>
<dbReference type="GO" id="GO:0042597">
    <property type="term" value="C:periplasmic space"/>
    <property type="evidence" value="ECO:0007669"/>
    <property type="project" value="UniProtKB-SubCell"/>
</dbReference>
<dbReference type="SUPFAM" id="SSF53850">
    <property type="entry name" value="Periplasmic binding protein-like II"/>
    <property type="match status" value="1"/>
</dbReference>
<dbReference type="Proteomes" id="UP000240653">
    <property type="component" value="Unassembled WGS sequence"/>
</dbReference>
<evidence type="ECO:0000256" key="1">
    <source>
        <dbReference type="ARBA" id="ARBA00004418"/>
    </source>
</evidence>
<dbReference type="PANTHER" id="PTHR30222:SF17">
    <property type="entry name" value="SPERMIDINE_PUTRESCINE-BINDING PERIPLASMIC PROTEIN"/>
    <property type="match status" value="1"/>
</dbReference>
<proteinExistence type="predicted"/>
<dbReference type="EMBL" id="PXYL01000006">
    <property type="protein sequence ID" value="PSJ60437.1"/>
    <property type="molecule type" value="Genomic_DNA"/>
</dbReference>
<accession>A0A2P7SD75</accession>
<dbReference type="Gene3D" id="3.40.190.10">
    <property type="entry name" value="Periplasmic binding protein-like II"/>
    <property type="match status" value="2"/>
</dbReference>
<reference evidence="5 6" key="1">
    <citation type="submission" date="2018-03" db="EMBL/GenBank/DDBJ databases">
        <title>The draft genome of Mesorhizobium soli JCM 19897.</title>
        <authorList>
            <person name="Li L."/>
            <person name="Liu L."/>
            <person name="Liang L."/>
            <person name="Wang T."/>
            <person name="Zhang X."/>
        </authorList>
    </citation>
    <scope>NUCLEOTIDE SEQUENCE [LARGE SCALE GENOMIC DNA]</scope>
    <source>
        <strain evidence="5 6">JCM 19897</strain>
    </source>
</reference>
<name>A0A2P7SD75_9HYPH</name>
<dbReference type="InterPro" id="IPR006311">
    <property type="entry name" value="TAT_signal"/>
</dbReference>
<keyword evidence="6" id="KW-1185">Reference proteome</keyword>
<dbReference type="InterPro" id="IPR019546">
    <property type="entry name" value="TAT_signal_bac_arc"/>
</dbReference>
<dbReference type="GO" id="GO:0015846">
    <property type="term" value="P:polyamine transport"/>
    <property type="evidence" value="ECO:0007669"/>
    <property type="project" value="InterPro"/>
</dbReference>
<dbReference type="CDD" id="cd13590">
    <property type="entry name" value="PBP2_PotD_PotF_like"/>
    <property type="match status" value="1"/>
</dbReference>
<keyword evidence="2" id="KW-0813">Transport</keyword>
<evidence type="ECO:0000313" key="5">
    <source>
        <dbReference type="EMBL" id="PSJ60437.1"/>
    </source>
</evidence>
<evidence type="ECO:0000256" key="3">
    <source>
        <dbReference type="ARBA" id="ARBA00022729"/>
    </source>
</evidence>
<dbReference type="InterPro" id="IPR001188">
    <property type="entry name" value="Sperm_putr-bd"/>
</dbReference>
<dbReference type="PANTHER" id="PTHR30222">
    <property type="entry name" value="SPERMIDINE/PUTRESCINE-BINDING PERIPLASMIC PROTEIN"/>
    <property type="match status" value="1"/>
</dbReference>
<dbReference type="GO" id="GO:0019808">
    <property type="term" value="F:polyamine binding"/>
    <property type="evidence" value="ECO:0007669"/>
    <property type="project" value="InterPro"/>
</dbReference>
<dbReference type="OrthoDB" id="9769319at2"/>
<evidence type="ECO:0000313" key="6">
    <source>
        <dbReference type="Proteomes" id="UP000240653"/>
    </source>
</evidence>
<organism evidence="5 6">
    <name type="scientific">Pseudaminobacter soli</name>
    <name type="common">ex Li et al. 2025</name>
    <dbReference type="NCBI Taxonomy" id="1295366"/>
    <lineage>
        <taxon>Bacteria</taxon>
        <taxon>Pseudomonadati</taxon>
        <taxon>Pseudomonadota</taxon>
        <taxon>Alphaproteobacteria</taxon>
        <taxon>Hyphomicrobiales</taxon>
        <taxon>Phyllobacteriaceae</taxon>
        <taxon>Pseudaminobacter</taxon>
    </lineage>
</organism>
<comment type="subcellular location">
    <subcellularLocation>
        <location evidence="1">Periplasm</location>
    </subcellularLocation>
</comment>
<dbReference type="PRINTS" id="PR00909">
    <property type="entry name" value="SPERMDNBNDNG"/>
</dbReference>